<evidence type="ECO:0000256" key="3">
    <source>
        <dbReference type="ARBA" id="ARBA00022448"/>
    </source>
</evidence>
<evidence type="ECO:0000256" key="10">
    <source>
        <dbReference type="ARBA" id="ARBA00022982"/>
    </source>
</evidence>
<dbReference type="NCBIfam" id="TIGR02891">
    <property type="entry name" value="CtaD_CoxA"/>
    <property type="match status" value="1"/>
</dbReference>
<dbReference type="InterPro" id="IPR000883">
    <property type="entry name" value="Cyt_C_Oxase_1"/>
</dbReference>
<dbReference type="InterPro" id="IPR014241">
    <property type="entry name" value="Cyt_c_oxidase_su1_bac"/>
</dbReference>
<keyword evidence="3 16" id="KW-0813">Transport</keyword>
<dbReference type="GO" id="GO:0022904">
    <property type="term" value="P:respiratory electron transport chain"/>
    <property type="evidence" value="ECO:0007669"/>
    <property type="project" value="TreeGrafter"/>
</dbReference>
<dbReference type="EMBL" id="QFYQ01000003">
    <property type="protein sequence ID" value="RAK51149.1"/>
    <property type="molecule type" value="Genomic_DNA"/>
</dbReference>
<dbReference type="UniPathway" id="UPA00705"/>
<evidence type="ECO:0000256" key="16">
    <source>
        <dbReference type="RuleBase" id="RU000370"/>
    </source>
</evidence>
<keyword evidence="7 16" id="KW-0812">Transmembrane</keyword>
<comment type="catalytic activity">
    <reaction evidence="15 17">
        <text>4 Fe(II)-[cytochrome c] + O2 + 8 H(+)(in) = 4 Fe(III)-[cytochrome c] + 2 H2O + 4 H(+)(out)</text>
        <dbReference type="Rhea" id="RHEA:11436"/>
        <dbReference type="Rhea" id="RHEA-COMP:10350"/>
        <dbReference type="Rhea" id="RHEA-COMP:14399"/>
        <dbReference type="ChEBI" id="CHEBI:15377"/>
        <dbReference type="ChEBI" id="CHEBI:15378"/>
        <dbReference type="ChEBI" id="CHEBI:15379"/>
        <dbReference type="ChEBI" id="CHEBI:29033"/>
        <dbReference type="ChEBI" id="CHEBI:29034"/>
        <dbReference type="EC" id="7.1.1.9"/>
    </reaction>
</comment>
<dbReference type="PANTHER" id="PTHR10422">
    <property type="entry name" value="CYTOCHROME C OXIDASE SUBUNIT 1"/>
    <property type="match status" value="1"/>
</dbReference>
<protein>
    <recommendedName>
        <fullName evidence="17">Cytochrome c oxidase subunit 1</fullName>
        <ecNumber evidence="17">7.1.1.9</ecNumber>
    </recommendedName>
</protein>
<feature type="transmembrane region" description="Helical" evidence="17">
    <location>
        <begin position="323"/>
        <end position="347"/>
    </location>
</feature>
<keyword evidence="11 17" id="KW-1133">Transmembrane helix</keyword>
<accession>A0A328A9E8</accession>
<feature type="transmembrane region" description="Helical" evidence="17">
    <location>
        <begin position="168"/>
        <end position="194"/>
    </location>
</feature>
<feature type="transmembrane region" description="Helical" evidence="17">
    <location>
        <begin position="476"/>
        <end position="497"/>
    </location>
</feature>
<feature type="transmembrane region" description="Helical" evidence="17">
    <location>
        <begin position="206"/>
        <end position="233"/>
    </location>
</feature>
<name>A0A328A9E8_9CAUL</name>
<dbReference type="CDD" id="cd01662">
    <property type="entry name" value="Ubiquinol_Oxidase_I"/>
    <property type="match status" value="1"/>
</dbReference>
<feature type="transmembrane region" description="Helical" evidence="17">
    <location>
        <begin position="587"/>
        <end position="604"/>
    </location>
</feature>
<comment type="similarity">
    <text evidence="16">Belongs to the heme-copper respiratory oxidase family.</text>
</comment>
<evidence type="ECO:0000256" key="8">
    <source>
        <dbReference type="ARBA" id="ARBA00022723"/>
    </source>
</evidence>
<feature type="transmembrane region" description="Helical" evidence="17">
    <location>
        <begin position="43"/>
        <end position="61"/>
    </location>
</feature>
<evidence type="ECO:0000256" key="17">
    <source>
        <dbReference type="RuleBase" id="RU363061"/>
    </source>
</evidence>
<dbReference type="InterPro" id="IPR023615">
    <property type="entry name" value="Cyt_c_Oxase_su1_BS"/>
</dbReference>
<dbReference type="GO" id="GO:0020037">
    <property type="term" value="F:heme binding"/>
    <property type="evidence" value="ECO:0007669"/>
    <property type="project" value="InterPro"/>
</dbReference>
<dbReference type="GO" id="GO:0004129">
    <property type="term" value="F:cytochrome-c oxidase activity"/>
    <property type="evidence" value="ECO:0007669"/>
    <property type="project" value="UniProtKB-EC"/>
</dbReference>
<evidence type="ECO:0000313" key="19">
    <source>
        <dbReference type="EMBL" id="RAK51149.1"/>
    </source>
</evidence>
<evidence type="ECO:0000256" key="14">
    <source>
        <dbReference type="ARBA" id="ARBA00023136"/>
    </source>
</evidence>
<keyword evidence="13 17" id="KW-0186">Copper</keyword>
<evidence type="ECO:0000256" key="5">
    <source>
        <dbReference type="ARBA" id="ARBA00022617"/>
    </source>
</evidence>
<dbReference type="PROSITE" id="PS00077">
    <property type="entry name" value="COX1_CUB"/>
    <property type="match status" value="1"/>
</dbReference>
<keyword evidence="6 16" id="KW-0679">Respiratory chain</keyword>
<comment type="pathway">
    <text evidence="2 17">Energy metabolism; oxidative phosphorylation.</text>
</comment>
<sequence length="641" mass="70473">MVDRALDPAVVLERRQLAQTWETPRTVVGWLSSVDHKEIGKRYLVTAFVFLLLGGVEALILRLQLARPNEAVLSPEAYDQIFTLHGVTMIFLYALPVLSGFSNYLWPLLLGSRDMAFPRLNAFSYWTFLGAGVFIYASVFMGQAPNAGWFDYVPLAGREHDPGLNIDVYALGIVFLGVSTTVGAINFVVTLLRTRAPGMSINRMPILVWGTITASVANLFAVPALTAACLLLWLDRQFGMHFYDIAGGGQPLLWQHLFWFFGHPWVYALVLPAMGIVSDALPTFCRRPLVGYTAVALATVATMVIGFGVWVHHMFAVGMPPLAMSFFGAASMVIAIPSAVSVFAWIATIWTGRPVWTTAFLYFAGFILLFVIGGVSGFMTAAVPLDWQLTDTYFVVAHLHYVLLGINVFPVIGGLYYWFPKMTGRLMDERLGKWSFWTAFIGFNVAFFPMHVAGLMGMPRRIYTYPAGMGWGGPNLITSVGSFVFAAGVLLTVWNVIRSRTRGAPAGANPWDAPTLEWSVASPPPAYNFARLPIVASRHPLWEDRLGEGTGRSVLDSDIRLTEGRETLATTPLDAEADAILRMPGDTPIPLLLGLALTVLFFALLWKGWWLAGAALVVSALLTAAWLRPSRRAPREESARG</sequence>
<feature type="transmembrane region" description="Helical" evidence="17">
    <location>
        <begin position="253"/>
        <end position="277"/>
    </location>
</feature>
<dbReference type="OrthoDB" id="9803294at2"/>
<gene>
    <name evidence="19" type="primary">ctaD</name>
    <name evidence="19" type="ORF">DJ017_19505</name>
</gene>
<evidence type="ECO:0000259" key="18">
    <source>
        <dbReference type="PROSITE" id="PS50855"/>
    </source>
</evidence>
<evidence type="ECO:0000256" key="11">
    <source>
        <dbReference type="ARBA" id="ARBA00022989"/>
    </source>
</evidence>
<keyword evidence="12 17" id="KW-0408">Iron</keyword>
<keyword evidence="9" id="KW-1278">Translocase</keyword>
<organism evidence="19 20">
    <name type="scientific">Phenylobacterium soli</name>
    <dbReference type="NCBI Taxonomy" id="2170551"/>
    <lineage>
        <taxon>Bacteria</taxon>
        <taxon>Pseudomonadati</taxon>
        <taxon>Pseudomonadota</taxon>
        <taxon>Alphaproteobacteria</taxon>
        <taxon>Caulobacterales</taxon>
        <taxon>Caulobacteraceae</taxon>
        <taxon>Phenylobacterium</taxon>
    </lineage>
</organism>
<dbReference type="GO" id="GO:0015990">
    <property type="term" value="P:electron transport coupled proton transport"/>
    <property type="evidence" value="ECO:0007669"/>
    <property type="project" value="InterPro"/>
</dbReference>
<dbReference type="FunFam" id="1.20.210.10:FF:000006">
    <property type="entry name" value="Cytochrome c oxidase subunit 1"/>
    <property type="match status" value="1"/>
</dbReference>
<feature type="transmembrane region" description="Helical" evidence="17">
    <location>
        <begin position="610"/>
        <end position="627"/>
    </location>
</feature>
<evidence type="ECO:0000256" key="4">
    <source>
        <dbReference type="ARBA" id="ARBA00022475"/>
    </source>
</evidence>
<reference evidence="20" key="1">
    <citation type="submission" date="2018-05" db="EMBL/GenBank/DDBJ databases">
        <authorList>
            <person name="Li X."/>
        </authorList>
    </citation>
    <scope>NUCLEOTIDE SEQUENCE [LARGE SCALE GENOMIC DNA]</scope>
    <source>
        <strain evidence="20">LX32</strain>
    </source>
</reference>
<comment type="function">
    <text evidence="17">Cytochrome c oxidase is the component of the respiratory chain that catalyzes the reduction of oxygen to water. Subunits 1-3 form the functional core of the enzyme complex. CO I is the catalytic subunit of the enzyme. Electrons originating in cytochrome c are transferred via the copper A center of subunit 2 and heme A of subunit 1 to the bimetallic center formed by heme A3 and copper B.</text>
</comment>
<evidence type="ECO:0000313" key="20">
    <source>
        <dbReference type="Proteomes" id="UP000249254"/>
    </source>
</evidence>
<keyword evidence="5 16" id="KW-0349">Heme</keyword>
<dbReference type="EC" id="7.1.1.9" evidence="17"/>
<dbReference type="GO" id="GO:0016491">
    <property type="term" value="F:oxidoreductase activity"/>
    <property type="evidence" value="ECO:0007669"/>
    <property type="project" value="UniProtKB-KW"/>
</dbReference>
<comment type="caution">
    <text evidence="19">The sequence shown here is derived from an EMBL/GenBank/DDBJ whole genome shotgun (WGS) entry which is preliminary data.</text>
</comment>
<feature type="transmembrane region" description="Helical" evidence="17">
    <location>
        <begin position="399"/>
        <end position="419"/>
    </location>
</feature>
<feature type="domain" description="Cytochrome oxidase subunit I profile" evidence="18">
    <location>
        <begin position="24"/>
        <end position="536"/>
    </location>
</feature>
<dbReference type="PROSITE" id="PS50855">
    <property type="entry name" value="COX1"/>
    <property type="match status" value="1"/>
</dbReference>
<keyword evidence="19" id="KW-0560">Oxidoreductase</keyword>
<evidence type="ECO:0000256" key="7">
    <source>
        <dbReference type="ARBA" id="ARBA00022692"/>
    </source>
</evidence>
<evidence type="ECO:0000256" key="13">
    <source>
        <dbReference type="ARBA" id="ARBA00023008"/>
    </source>
</evidence>
<keyword evidence="8 17" id="KW-0479">Metal-binding</keyword>
<feature type="transmembrane region" description="Helical" evidence="17">
    <location>
        <begin position="289"/>
        <end position="311"/>
    </location>
</feature>
<dbReference type="GO" id="GO:0005886">
    <property type="term" value="C:plasma membrane"/>
    <property type="evidence" value="ECO:0007669"/>
    <property type="project" value="UniProtKB-SubCell"/>
</dbReference>
<dbReference type="Gene3D" id="1.20.210.10">
    <property type="entry name" value="Cytochrome c oxidase-like, subunit I domain"/>
    <property type="match status" value="1"/>
</dbReference>
<dbReference type="InterPro" id="IPR036927">
    <property type="entry name" value="Cyt_c_oxase-like_su1_sf"/>
</dbReference>
<dbReference type="InterPro" id="IPR023616">
    <property type="entry name" value="Cyt_c_oxase-like_su1_dom"/>
</dbReference>
<dbReference type="PANTHER" id="PTHR10422:SF18">
    <property type="entry name" value="CYTOCHROME C OXIDASE SUBUNIT 1"/>
    <property type="match status" value="1"/>
</dbReference>
<evidence type="ECO:0000256" key="2">
    <source>
        <dbReference type="ARBA" id="ARBA00004673"/>
    </source>
</evidence>
<feature type="transmembrane region" description="Helical" evidence="17">
    <location>
        <begin position="359"/>
        <end position="379"/>
    </location>
</feature>
<keyword evidence="20" id="KW-1185">Reference proteome</keyword>
<dbReference type="Pfam" id="PF00115">
    <property type="entry name" value="COX1"/>
    <property type="match status" value="1"/>
</dbReference>
<evidence type="ECO:0000256" key="9">
    <source>
        <dbReference type="ARBA" id="ARBA00022967"/>
    </source>
</evidence>
<proteinExistence type="inferred from homology"/>
<dbReference type="PRINTS" id="PR01165">
    <property type="entry name" value="CYCOXIDASEI"/>
</dbReference>
<feature type="transmembrane region" description="Helical" evidence="17">
    <location>
        <begin position="81"/>
        <end position="101"/>
    </location>
</feature>
<dbReference type="SUPFAM" id="SSF81442">
    <property type="entry name" value="Cytochrome c oxidase subunit I-like"/>
    <property type="match status" value="1"/>
</dbReference>
<keyword evidence="14 17" id="KW-0472">Membrane</keyword>
<evidence type="ECO:0000256" key="12">
    <source>
        <dbReference type="ARBA" id="ARBA00023004"/>
    </source>
</evidence>
<evidence type="ECO:0000256" key="1">
    <source>
        <dbReference type="ARBA" id="ARBA00004651"/>
    </source>
</evidence>
<keyword evidence="4 17" id="KW-1003">Cell membrane</keyword>
<evidence type="ECO:0000256" key="6">
    <source>
        <dbReference type="ARBA" id="ARBA00022660"/>
    </source>
</evidence>
<feature type="transmembrane region" description="Helical" evidence="17">
    <location>
        <begin position="122"/>
        <end position="141"/>
    </location>
</feature>
<dbReference type="RefSeq" id="WP_111530584.1">
    <property type="nucleotide sequence ID" value="NZ_JBHRSG010000003.1"/>
</dbReference>
<dbReference type="Proteomes" id="UP000249254">
    <property type="component" value="Unassembled WGS sequence"/>
</dbReference>
<evidence type="ECO:0000256" key="15">
    <source>
        <dbReference type="ARBA" id="ARBA00047816"/>
    </source>
</evidence>
<keyword evidence="10 16" id="KW-0249">Electron transport</keyword>
<dbReference type="AlphaFoldDB" id="A0A328A9E8"/>
<dbReference type="GO" id="GO:0006119">
    <property type="term" value="P:oxidative phosphorylation"/>
    <property type="evidence" value="ECO:0007669"/>
    <property type="project" value="UniProtKB-UniPathway"/>
</dbReference>
<feature type="transmembrane region" description="Helical" evidence="17">
    <location>
        <begin position="431"/>
        <end position="456"/>
    </location>
</feature>
<comment type="subcellular location">
    <subcellularLocation>
        <location evidence="1 17">Cell membrane</location>
        <topology evidence="1 17">Multi-pass membrane protein</topology>
    </subcellularLocation>
</comment>
<dbReference type="GO" id="GO:0046872">
    <property type="term" value="F:metal ion binding"/>
    <property type="evidence" value="ECO:0007669"/>
    <property type="project" value="UniProtKB-KW"/>
</dbReference>